<dbReference type="KEGG" id="rub:GBA63_17550"/>
<dbReference type="GO" id="GO:0005886">
    <property type="term" value="C:plasma membrane"/>
    <property type="evidence" value="ECO:0007669"/>
    <property type="project" value="UniProtKB-SubCell"/>
</dbReference>
<comment type="similarity">
    <text evidence="2">Belongs to the CPA3 antiporters (TC 2.A.63) subunit E family.</text>
</comment>
<keyword evidence="5" id="KW-1133">Transmembrane helix</keyword>
<dbReference type="InterPro" id="IPR002758">
    <property type="entry name" value="Cation_antiport_E"/>
</dbReference>
<keyword evidence="8" id="KW-1185">Reference proteome</keyword>
<dbReference type="PANTHER" id="PTHR34584:SF1">
    <property type="entry name" value="NA(+)_H(+) ANTIPORTER SUBUNIT E1"/>
    <property type="match status" value="1"/>
</dbReference>
<organism evidence="7 8">
    <name type="scientific">Rubrobacter tropicus</name>
    <dbReference type="NCBI Taxonomy" id="2653851"/>
    <lineage>
        <taxon>Bacteria</taxon>
        <taxon>Bacillati</taxon>
        <taxon>Actinomycetota</taxon>
        <taxon>Rubrobacteria</taxon>
        <taxon>Rubrobacterales</taxon>
        <taxon>Rubrobacteraceae</taxon>
        <taxon>Rubrobacter</taxon>
    </lineage>
</organism>
<reference evidence="7 8" key="1">
    <citation type="submission" date="2019-10" db="EMBL/GenBank/DDBJ databases">
        <title>Rubrobacter sp nov SCSIO 52090 isolated from a deep-sea sediment in the South China Sea.</title>
        <authorList>
            <person name="Chen R.W."/>
        </authorList>
    </citation>
    <scope>NUCLEOTIDE SEQUENCE [LARGE SCALE GENOMIC DNA]</scope>
    <source>
        <strain evidence="7 8">SCSIO 52909</strain>
    </source>
</reference>
<dbReference type="RefSeq" id="WP_166178254.1">
    <property type="nucleotide sequence ID" value="NZ_CP045119.1"/>
</dbReference>
<dbReference type="GO" id="GO:0008324">
    <property type="term" value="F:monoatomic cation transmembrane transporter activity"/>
    <property type="evidence" value="ECO:0007669"/>
    <property type="project" value="InterPro"/>
</dbReference>
<evidence type="ECO:0000256" key="4">
    <source>
        <dbReference type="ARBA" id="ARBA00022692"/>
    </source>
</evidence>
<keyword evidence="4" id="KW-0812">Transmembrane</keyword>
<protein>
    <submittedName>
        <fullName evidence="7">Cation transporter</fullName>
    </submittedName>
</protein>
<proteinExistence type="inferred from homology"/>
<dbReference type="PANTHER" id="PTHR34584">
    <property type="entry name" value="NA(+)/H(+) ANTIPORTER SUBUNIT E1"/>
    <property type="match status" value="1"/>
</dbReference>
<evidence type="ECO:0000256" key="6">
    <source>
        <dbReference type="ARBA" id="ARBA00023136"/>
    </source>
</evidence>
<dbReference type="AlphaFoldDB" id="A0A6G8QCP2"/>
<keyword evidence="6" id="KW-0472">Membrane</keyword>
<evidence type="ECO:0000313" key="7">
    <source>
        <dbReference type="EMBL" id="QIN84256.1"/>
    </source>
</evidence>
<dbReference type="Pfam" id="PF01899">
    <property type="entry name" value="MNHE"/>
    <property type="match status" value="1"/>
</dbReference>
<evidence type="ECO:0000256" key="3">
    <source>
        <dbReference type="ARBA" id="ARBA00022475"/>
    </source>
</evidence>
<evidence type="ECO:0000256" key="1">
    <source>
        <dbReference type="ARBA" id="ARBA00004651"/>
    </source>
</evidence>
<sequence length="163" mass="17463">MGRIVLPLLLLTLVYALVVGSFSPADLALGAALSGVLLFVLRPFVLPGEAAPGGPFGRVVGFFPFAAAVARDVAVGTWEVALITLHVRPLGRSGIVAIPVGERSETGVAVSALVATLSPGEVLVDVDRERGVMLVHVIDAADPEEIRRRHEDFYRRYQRRVFP</sequence>
<gene>
    <name evidence="7" type="ORF">GBA63_17550</name>
</gene>
<keyword evidence="3" id="KW-1003">Cell membrane</keyword>
<comment type="subcellular location">
    <subcellularLocation>
        <location evidence="1">Cell membrane</location>
        <topology evidence="1">Multi-pass membrane protein</topology>
    </subcellularLocation>
</comment>
<evidence type="ECO:0000256" key="5">
    <source>
        <dbReference type="ARBA" id="ARBA00022989"/>
    </source>
</evidence>
<evidence type="ECO:0000256" key="2">
    <source>
        <dbReference type="ARBA" id="ARBA00006228"/>
    </source>
</evidence>
<dbReference type="EMBL" id="CP045119">
    <property type="protein sequence ID" value="QIN84256.1"/>
    <property type="molecule type" value="Genomic_DNA"/>
</dbReference>
<evidence type="ECO:0000313" key="8">
    <source>
        <dbReference type="Proteomes" id="UP000501452"/>
    </source>
</evidence>
<name>A0A6G8QCP2_9ACTN</name>
<dbReference type="Proteomes" id="UP000501452">
    <property type="component" value="Chromosome"/>
</dbReference>
<accession>A0A6G8QCP2</accession>